<dbReference type="InterPro" id="IPR020070">
    <property type="entry name" value="Ribosomal_bL9_N"/>
</dbReference>
<dbReference type="GO" id="GO:0006412">
    <property type="term" value="P:translation"/>
    <property type="evidence" value="ECO:0007669"/>
    <property type="project" value="UniProtKB-UniRule"/>
</dbReference>
<protein>
    <recommendedName>
        <fullName evidence="6 7">Large ribosomal subunit protein bL9</fullName>
    </recommendedName>
</protein>
<keyword evidence="3 7" id="KW-0694">RNA-binding</keyword>
<keyword evidence="4 7" id="KW-0689">Ribosomal protein</keyword>
<evidence type="ECO:0000313" key="11">
    <source>
        <dbReference type="Proteomes" id="UP000231426"/>
    </source>
</evidence>
<comment type="function">
    <text evidence="7">Binds to the 23S rRNA.</text>
</comment>
<dbReference type="Gene3D" id="3.10.430.100">
    <property type="entry name" value="Ribosomal protein L9, C-terminal domain"/>
    <property type="match status" value="1"/>
</dbReference>
<evidence type="ECO:0000256" key="2">
    <source>
        <dbReference type="ARBA" id="ARBA00022730"/>
    </source>
</evidence>
<dbReference type="EMBL" id="PFBV01000004">
    <property type="protein sequence ID" value="PIT88259.1"/>
    <property type="molecule type" value="Genomic_DNA"/>
</dbReference>
<reference evidence="11" key="1">
    <citation type="submission" date="2017-09" db="EMBL/GenBank/DDBJ databases">
        <title>Depth-based differentiation of microbial function through sediment-hosted aquifers and enrichment of novel symbionts in the deep terrestrial subsurface.</title>
        <authorList>
            <person name="Probst A.J."/>
            <person name="Ladd B."/>
            <person name="Jarett J.K."/>
            <person name="Geller-Mcgrath D.E."/>
            <person name="Sieber C.M.K."/>
            <person name="Emerson J.B."/>
            <person name="Anantharaman K."/>
            <person name="Thomas B.C."/>
            <person name="Malmstrom R."/>
            <person name="Stieglmeier M."/>
            <person name="Klingl A."/>
            <person name="Woyke T."/>
            <person name="Ryan C.M."/>
            <person name="Banfield J.F."/>
        </authorList>
    </citation>
    <scope>NUCLEOTIDE SEQUENCE [LARGE SCALE GENOMIC DNA]</scope>
</reference>
<evidence type="ECO:0000256" key="3">
    <source>
        <dbReference type="ARBA" id="ARBA00022884"/>
    </source>
</evidence>
<organism evidence="10 11">
    <name type="scientific">Candidatus Magasanikbacteria bacterium CG10_big_fil_rev_8_21_14_0_10_36_32</name>
    <dbReference type="NCBI Taxonomy" id="1974646"/>
    <lineage>
        <taxon>Bacteria</taxon>
        <taxon>Candidatus Magasanikiibacteriota</taxon>
    </lineage>
</organism>
<name>A0A2M6W627_9BACT</name>
<dbReference type="InterPro" id="IPR020594">
    <property type="entry name" value="Ribosomal_bL9_bac/chp"/>
</dbReference>
<evidence type="ECO:0000256" key="5">
    <source>
        <dbReference type="ARBA" id="ARBA00023274"/>
    </source>
</evidence>
<dbReference type="Gene3D" id="3.40.5.10">
    <property type="entry name" value="Ribosomal protein L9, N-terminal domain"/>
    <property type="match status" value="1"/>
</dbReference>
<dbReference type="AlphaFoldDB" id="A0A2M6W627"/>
<dbReference type="GO" id="GO:0005840">
    <property type="term" value="C:ribosome"/>
    <property type="evidence" value="ECO:0007669"/>
    <property type="project" value="UniProtKB-KW"/>
</dbReference>
<evidence type="ECO:0000259" key="9">
    <source>
        <dbReference type="Pfam" id="PF03948"/>
    </source>
</evidence>
<feature type="domain" description="Large ribosomal subunit protein bL9 C-terminal" evidence="9">
    <location>
        <begin position="90"/>
        <end position="168"/>
    </location>
</feature>
<evidence type="ECO:0000256" key="1">
    <source>
        <dbReference type="ARBA" id="ARBA00010605"/>
    </source>
</evidence>
<accession>A0A2M6W627</accession>
<feature type="domain" description="Ribosomal protein L9" evidence="8">
    <location>
        <begin position="25"/>
        <end position="71"/>
    </location>
</feature>
<keyword evidence="2 7" id="KW-0699">rRNA-binding</keyword>
<dbReference type="HAMAP" id="MF_00503">
    <property type="entry name" value="Ribosomal_bL9"/>
    <property type="match status" value="1"/>
</dbReference>
<gene>
    <name evidence="7 10" type="primary">rplI</name>
    <name evidence="10" type="ORF">COU29_03260</name>
</gene>
<comment type="similarity">
    <text evidence="1 7">Belongs to the bacterial ribosomal protein bL9 family.</text>
</comment>
<comment type="caution">
    <text evidence="10">The sequence shown here is derived from an EMBL/GenBank/DDBJ whole genome shotgun (WGS) entry which is preliminary data.</text>
</comment>
<dbReference type="InterPro" id="IPR000244">
    <property type="entry name" value="Ribosomal_bL9"/>
</dbReference>
<evidence type="ECO:0000259" key="8">
    <source>
        <dbReference type="Pfam" id="PF01281"/>
    </source>
</evidence>
<dbReference type="Proteomes" id="UP000231426">
    <property type="component" value="Unassembled WGS sequence"/>
</dbReference>
<evidence type="ECO:0000256" key="6">
    <source>
        <dbReference type="ARBA" id="ARBA00035292"/>
    </source>
</evidence>
<dbReference type="PANTHER" id="PTHR21368">
    <property type="entry name" value="50S RIBOSOMAL PROTEIN L9"/>
    <property type="match status" value="1"/>
</dbReference>
<dbReference type="InterPro" id="IPR036791">
    <property type="entry name" value="Ribosomal_bL9_C_sf"/>
</dbReference>
<dbReference type="SUPFAM" id="SSF55653">
    <property type="entry name" value="Ribosomal protein L9 C-domain"/>
    <property type="match status" value="1"/>
</dbReference>
<evidence type="ECO:0000256" key="4">
    <source>
        <dbReference type="ARBA" id="ARBA00022980"/>
    </source>
</evidence>
<dbReference type="InterPro" id="IPR036935">
    <property type="entry name" value="Ribosomal_bL9_N_sf"/>
</dbReference>
<dbReference type="Pfam" id="PF01281">
    <property type="entry name" value="Ribosomal_L9_N"/>
    <property type="match status" value="1"/>
</dbReference>
<dbReference type="InterPro" id="IPR009027">
    <property type="entry name" value="Ribosomal_bL9/RNase_H1_N"/>
</dbReference>
<proteinExistence type="inferred from homology"/>
<keyword evidence="5 7" id="KW-0687">Ribonucleoprotein</keyword>
<dbReference type="InterPro" id="IPR020069">
    <property type="entry name" value="Ribosomal_bL9_C"/>
</dbReference>
<sequence>MVIVFCCHIGIIITQLIKKINPIIMKVIFLQNVPNVGKKDEIKNVSDGYAVNFLLPRHLAVAASAMAINELEIRRRKITKDAELDFRQQSGLAERLKNVKLVFEEKANEAGMLYAAVGQQKIVEALKRQGIEIEKGQILIQPIKKAGEYKAEIKLRHGISSKISITVK</sequence>
<dbReference type="GO" id="GO:0003735">
    <property type="term" value="F:structural constituent of ribosome"/>
    <property type="evidence" value="ECO:0007669"/>
    <property type="project" value="InterPro"/>
</dbReference>
<dbReference type="GO" id="GO:1990904">
    <property type="term" value="C:ribonucleoprotein complex"/>
    <property type="evidence" value="ECO:0007669"/>
    <property type="project" value="UniProtKB-KW"/>
</dbReference>
<dbReference type="GO" id="GO:0019843">
    <property type="term" value="F:rRNA binding"/>
    <property type="evidence" value="ECO:0007669"/>
    <property type="project" value="UniProtKB-UniRule"/>
</dbReference>
<evidence type="ECO:0000256" key="7">
    <source>
        <dbReference type="HAMAP-Rule" id="MF_00503"/>
    </source>
</evidence>
<dbReference type="Pfam" id="PF03948">
    <property type="entry name" value="Ribosomal_L9_C"/>
    <property type="match status" value="1"/>
</dbReference>
<dbReference type="NCBIfam" id="TIGR00158">
    <property type="entry name" value="L9"/>
    <property type="match status" value="1"/>
</dbReference>
<dbReference type="SUPFAM" id="SSF55658">
    <property type="entry name" value="L9 N-domain-like"/>
    <property type="match status" value="1"/>
</dbReference>
<evidence type="ECO:0000313" key="10">
    <source>
        <dbReference type="EMBL" id="PIT88259.1"/>
    </source>
</evidence>